<accession>A0A1P8WJB7</accession>
<name>A0A1P8WJB7_9PLAN</name>
<gene>
    <name evidence="1" type="ORF">Fuma_03776</name>
</gene>
<organism evidence="1 2">
    <name type="scientific">Fuerstiella marisgermanici</name>
    <dbReference type="NCBI Taxonomy" id="1891926"/>
    <lineage>
        <taxon>Bacteria</taxon>
        <taxon>Pseudomonadati</taxon>
        <taxon>Planctomycetota</taxon>
        <taxon>Planctomycetia</taxon>
        <taxon>Planctomycetales</taxon>
        <taxon>Planctomycetaceae</taxon>
        <taxon>Fuerstiella</taxon>
    </lineage>
</organism>
<dbReference type="AlphaFoldDB" id="A0A1P8WJB7"/>
<protein>
    <submittedName>
        <fullName evidence="1">Neutral/alkaline non-lysosomal ceramidase</fullName>
    </submittedName>
</protein>
<dbReference type="OrthoDB" id="9790058at2"/>
<dbReference type="STRING" id="1891926.Fuma_03776"/>
<keyword evidence="2" id="KW-1185">Reference proteome</keyword>
<dbReference type="Proteomes" id="UP000187735">
    <property type="component" value="Chromosome"/>
</dbReference>
<dbReference type="KEGG" id="fmr:Fuma_03776"/>
<reference evidence="1 2" key="1">
    <citation type="journal article" date="2016" name="Front. Microbiol.">
        <title>Fuerstia marisgermanicae gen. nov., sp. nov., an Unusual Member of the Phylum Planctomycetes from the German Wadden Sea.</title>
        <authorList>
            <person name="Kohn T."/>
            <person name="Heuer A."/>
            <person name="Jogler M."/>
            <person name="Vollmers J."/>
            <person name="Boedeker C."/>
            <person name="Bunk B."/>
            <person name="Rast P."/>
            <person name="Borchert D."/>
            <person name="Glockner I."/>
            <person name="Freese H.M."/>
            <person name="Klenk H.P."/>
            <person name="Overmann J."/>
            <person name="Kaster A.K."/>
            <person name="Rohde M."/>
            <person name="Wiegand S."/>
            <person name="Jogler C."/>
        </authorList>
    </citation>
    <scope>NUCLEOTIDE SEQUENCE [LARGE SCALE GENOMIC DNA]</scope>
    <source>
        <strain evidence="1 2">NH11</strain>
    </source>
</reference>
<evidence type="ECO:0000313" key="2">
    <source>
        <dbReference type="Proteomes" id="UP000187735"/>
    </source>
</evidence>
<dbReference type="EMBL" id="CP017641">
    <property type="protein sequence ID" value="APZ94152.1"/>
    <property type="molecule type" value="Genomic_DNA"/>
</dbReference>
<sequence>MKRLNSPCQFGLLLALALGALPYLLTGELAAADPPKHVLRAGAYAMDITPTKFPVSSSGSMTHRTADKAHDPLHARCLVLDNGDTKIALVTCDSCMIPREIYDAAKQLASKSTGIPTDHILCSATHTHTAVSAAPTFQSLVQEDYLDFLTQRIADSIVKAHSQLEPAKVGWAIGNNPKQVFNRRWFLRSGTPIVDPFGNGTDTVRMNPPPNSKMLLQPSGPVDPEIPILAVQAVGGRPIALWANYSLHYVGGVPSKSLSADYFGEFARQFAKLIDADKSKPAFVAAMTNGTSGNINNTNFFEGRIRHPPFEQIRRVAEDVAASAHVAYQRIEYQDWVPLKMRETEIELGVRRPDEAELARATMLIKEAGPGPWTDRSLIYANETMDMAKYPATVQMKLQAIRIGELGIVSSPCETFVETGLAIKKLSPLKPTFTIELANGYNGYLPTVEHHALGGYETWRAKSSYLEVDAEPKIRETLLKLLDEVAK</sequence>
<proteinExistence type="predicted"/>
<dbReference type="RefSeq" id="WP_077025508.1">
    <property type="nucleotide sequence ID" value="NZ_CP017641.1"/>
</dbReference>
<evidence type="ECO:0000313" key="1">
    <source>
        <dbReference type="EMBL" id="APZ94152.1"/>
    </source>
</evidence>